<dbReference type="InterPro" id="IPR036097">
    <property type="entry name" value="HisK_dim/P_sf"/>
</dbReference>
<evidence type="ECO:0000256" key="4">
    <source>
        <dbReference type="ARBA" id="ARBA00022679"/>
    </source>
</evidence>
<dbReference type="InterPro" id="IPR036890">
    <property type="entry name" value="HATPase_C_sf"/>
</dbReference>
<name>W7QQH9_9ALTE</name>
<dbReference type="InterPro" id="IPR005467">
    <property type="entry name" value="His_kinase_dom"/>
</dbReference>
<dbReference type="SMART" id="SM00388">
    <property type="entry name" value="HisKA"/>
    <property type="match status" value="1"/>
</dbReference>
<comment type="catalytic activity">
    <reaction evidence="1">
        <text>ATP + protein L-histidine = ADP + protein N-phospho-L-histidine.</text>
        <dbReference type="EC" id="2.7.13.3"/>
    </reaction>
</comment>
<dbReference type="InterPro" id="IPR000700">
    <property type="entry name" value="PAS-assoc_C"/>
</dbReference>
<dbReference type="InterPro" id="IPR004358">
    <property type="entry name" value="Sig_transdc_His_kin-like_C"/>
</dbReference>
<dbReference type="RefSeq" id="WP_051479640.1">
    <property type="nucleotide sequence ID" value="NZ_ARZY01000006.1"/>
</dbReference>
<dbReference type="SMART" id="SM00086">
    <property type="entry name" value="PAC"/>
    <property type="match status" value="2"/>
</dbReference>
<dbReference type="SUPFAM" id="SSF55874">
    <property type="entry name" value="ATPase domain of HSP90 chaperone/DNA topoisomerase II/histidine kinase"/>
    <property type="match status" value="1"/>
</dbReference>
<evidence type="ECO:0000256" key="1">
    <source>
        <dbReference type="ARBA" id="ARBA00000085"/>
    </source>
</evidence>
<dbReference type="Pfam" id="PF00512">
    <property type="entry name" value="HisKA"/>
    <property type="match status" value="1"/>
</dbReference>
<reference evidence="9 10" key="1">
    <citation type="journal article" date="2014" name="Genome Announc.">
        <title>Draft Genome Sequence of the Agar-Degrading Bacterium Catenovulum sp. Strain DS-2, Isolated from Intestines of Haliotis diversicolor.</title>
        <authorList>
            <person name="Shan D."/>
            <person name="Li X."/>
            <person name="Gu Z."/>
            <person name="Wei G."/>
            <person name="Gao Z."/>
            <person name="Shao Z."/>
        </authorList>
    </citation>
    <scope>NUCLEOTIDE SEQUENCE [LARGE SCALE GENOMIC DNA]</scope>
    <source>
        <strain evidence="9 10">DS-2</strain>
    </source>
</reference>
<sequence>MAFVVGMAVDVTDSVELEEVQKKYELAINAINDGVYDWDLTSDEISVSGKMKQMHGLPDQQQWDYQSWAQRVEPEHLAKIEQALQQHLNGEVAFFYAEYPIDVVGKKRWMLTRGRVVEWDDFGKPIRLVGIETDITNRKQIEEELWLVGQKLSALQASAVDALVYTDVDLTILEANKTFSNMLGYEDTAQLLTKSLFELTPVNQHGFDKKILAEQILPEGFCQEYEKSFLTNQGQKVPVSVCAWAVKDNAGEVSGIMCLIRDISARKQAEQTIHDALAELKRKNEELDQFVYAASHDLKEPSRGIMHIAQFLYEDYATKLDEGGQKYIVHIRSAAERMFGLIESLLKFSRTGRREINREHIELNSLVDELLQQTSSHKKLQIKRNFDSATVFADRLSVFEILQNLLSNAMKYSRTETVEVEIGQSGGTLWVKDNGIGMSKESCDLAFVIFKRLNKVGEGEGIGLNIVKRLVELHEGRVWIESEEGLGTQVYFTLNVQE</sequence>
<dbReference type="Proteomes" id="UP000019276">
    <property type="component" value="Unassembled WGS sequence"/>
</dbReference>
<dbReference type="Pfam" id="PF00989">
    <property type="entry name" value="PAS"/>
    <property type="match status" value="1"/>
</dbReference>
<feature type="domain" description="Histidine kinase" evidence="6">
    <location>
        <begin position="293"/>
        <end position="498"/>
    </location>
</feature>
<keyword evidence="10" id="KW-1185">Reference proteome</keyword>
<dbReference type="OrthoDB" id="9812358at2"/>
<organism evidence="9 10">
    <name type="scientific">Catenovulum agarivorans DS-2</name>
    <dbReference type="NCBI Taxonomy" id="1328313"/>
    <lineage>
        <taxon>Bacteria</taxon>
        <taxon>Pseudomonadati</taxon>
        <taxon>Pseudomonadota</taxon>
        <taxon>Gammaproteobacteria</taxon>
        <taxon>Alteromonadales</taxon>
        <taxon>Alteromonadaceae</taxon>
        <taxon>Catenovulum</taxon>
    </lineage>
</organism>
<accession>W7QQH9</accession>
<dbReference type="Pfam" id="PF08447">
    <property type="entry name" value="PAS_3"/>
    <property type="match status" value="1"/>
</dbReference>
<dbReference type="SUPFAM" id="SSF55785">
    <property type="entry name" value="PYP-like sensor domain (PAS domain)"/>
    <property type="match status" value="2"/>
</dbReference>
<dbReference type="GO" id="GO:0006355">
    <property type="term" value="P:regulation of DNA-templated transcription"/>
    <property type="evidence" value="ECO:0007669"/>
    <property type="project" value="InterPro"/>
</dbReference>
<dbReference type="PROSITE" id="PS50113">
    <property type="entry name" value="PAC"/>
    <property type="match status" value="1"/>
</dbReference>
<proteinExistence type="predicted"/>
<dbReference type="PROSITE" id="PS50112">
    <property type="entry name" value="PAS"/>
    <property type="match status" value="1"/>
</dbReference>
<evidence type="ECO:0000313" key="10">
    <source>
        <dbReference type="Proteomes" id="UP000019276"/>
    </source>
</evidence>
<dbReference type="Gene3D" id="1.10.287.130">
    <property type="match status" value="1"/>
</dbReference>
<dbReference type="PANTHER" id="PTHR43304">
    <property type="entry name" value="PHYTOCHROME-LIKE PROTEIN CPH1"/>
    <property type="match status" value="1"/>
</dbReference>
<dbReference type="Gene3D" id="2.10.70.100">
    <property type="match status" value="1"/>
</dbReference>
<dbReference type="Gene3D" id="3.30.450.20">
    <property type="entry name" value="PAS domain"/>
    <property type="match status" value="2"/>
</dbReference>
<dbReference type="CDD" id="cd00082">
    <property type="entry name" value="HisKA"/>
    <property type="match status" value="1"/>
</dbReference>
<keyword evidence="4" id="KW-0808">Transferase</keyword>
<evidence type="ECO:0000256" key="5">
    <source>
        <dbReference type="ARBA" id="ARBA00022777"/>
    </source>
</evidence>
<dbReference type="STRING" id="1328313.DS2_05300"/>
<dbReference type="PRINTS" id="PR00344">
    <property type="entry name" value="BCTRLSENSOR"/>
</dbReference>
<dbReference type="InterPro" id="IPR003594">
    <property type="entry name" value="HATPase_dom"/>
</dbReference>
<dbReference type="EC" id="2.7.13.3" evidence="2"/>
<dbReference type="eggNOG" id="COG4251">
    <property type="taxonomic scope" value="Bacteria"/>
</dbReference>
<dbReference type="InterPro" id="IPR000014">
    <property type="entry name" value="PAS"/>
</dbReference>
<dbReference type="PANTHER" id="PTHR43304:SF1">
    <property type="entry name" value="PAC DOMAIN-CONTAINING PROTEIN"/>
    <property type="match status" value="1"/>
</dbReference>
<dbReference type="SMART" id="SM00091">
    <property type="entry name" value="PAS"/>
    <property type="match status" value="2"/>
</dbReference>
<dbReference type="InterPro" id="IPR013767">
    <property type="entry name" value="PAS_fold"/>
</dbReference>
<evidence type="ECO:0000259" key="6">
    <source>
        <dbReference type="PROSITE" id="PS50109"/>
    </source>
</evidence>
<dbReference type="GO" id="GO:0000155">
    <property type="term" value="F:phosphorelay sensor kinase activity"/>
    <property type="evidence" value="ECO:0007669"/>
    <property type="project" value="InterPro"/>
</dbReference>
<feature type="domain" description="PAS" evidence="7">
    <location>
        <begin position="20"/>
        <end position="91"/>
    </location>
</feature>
<dbReference type="InterPro" id="IPR013655">
    <property type="entry name" value="PAS_fold_3"/>
</dbReference>
<evidence type="ECO:0000256" key="2">
    <source>
        <dbReference type="ARBA" id="ARBA00012438"/>
    </source>
</evidence>
<dbReference type="EMBL" id="ARZY01000006">
    <property type="protein sequence ID" value="EWH11247.1"/>
    <property type="molecule type" value="Genomic_DNA"/>
</dbReference>
<dbReference type="Pfam" id="PF02518">
    <property type="entry name" value="HATPase_c"/>
    <property type="match status" value="1"/>
</dbReference>
<dbReference type="CDD" id="cd00130">
    <property type="entry name" value="PAS"/>
    <property type="match status" value="1"/>
</dbReference>
<dbReference type="SUPFAM" id="SSF47384">
    <property type="entry name" value="Homodimeric domain of signal transducing histidine kinase"/>
    <property type="match status" value="1"/>
</dbReference>
<protein>
    <recommendedName>
        <fullName evidence="2">histidine kinase</fullName>
        <ecNumber evidence="2">2.7.13.3</ecNumber>
    </recommendedName>
</protein>
<evidence type="ECO:0000259" key="7">
    <source>
        <dbReference type="PROSITE" id="PS50112"/>
    </source>
</evidence>
<dbReference type="InterPro" id="IPR001610">
    <property type="entry name" value="PAC"/>
</dbReference>
<dbReference type="SMART" id="SM00387">
    <property type="entry name" value="HATPase_c"/>
    <property type="match status" value="1"/>
</dbReference>
<dbReference type="Gene3D" id="3.30.565.10">
    <property type="entry name" value="Histidine kinase-like ATPase, C-terminal domain"/>
    <property type="match status" value="1"/>
</dbReference>
<dbReference type="InterPro" id="IPR035965">
    <property type="entry name" value="PAS-like_dom_sf"/>
</dbReference>
<dbReference type="PROSITE" id="PS50109">
    <property type="entry name" value="HIS_KIN"/>
    <property type="match status" value="1"/>
</dbReference>
<dbReference type="AlphaFoldDB" id="W7QQH9"/>
<dbReference type="InterPro" id="IPR003661">
    <property type="entry name" value="HisK_dim/P_dom"/>
</dbReference>
<evidence type="ECO:0000256" key="3">
    <source>
        <dbReference type="ARBA" id="ARBA00022553"/>
    </source>
</evidence>
<evidence type="ECO:0000313" key="9">
    <source>
        <dbReference type="EMBL" id="EWH11247.1"/>
    </source>
</evidence>
<evidence type="ECO:0000259" key="8">
    <source>
        <dbReference type="PROSITE" id="PS50113"/>
    </source>
</evidence>
<dbReference type="NCBIfam" id="TIGR00229">
    <property type="entry name" value="sensory_box"/>
    <property type="match status" value="2"/>
</dbReference>
<dbReference type="InterPro" id="IPR052162">
    <property type="entry name" value="Sensor_kinase/Photoreceptor"/>
</dbReference>
<comment type="caution">
    <text evidence="9">The sequence shown here is derived from an EMBL/GenBank/DDBJ whole genome shotgun (WGS) entry which is preliminary data.</text>
</comment>
<keyword evidence="5" id="KW-0418">Kinase</keyword>
<feature type="domain" description="PAC" evidence="8">
    <location>
        <begin position="223"/>
        <end position="275"/>
    </location>
</feature>
<gene>
    <name evidence="9" type="ORF">DS2_05300</name>
</gene>
<keyword evidence="3" id="KW-0597">Phosphoprotein</keyword>